<dbReference type="EMBL" id="JAGTUF010000006">
    <property type="protein sequence ID" value="MBR9971809.1"/>
    <property type="molecule type" value="Genomic_DNA"/>
</dbReference>
<dbReference type="InterPro" id="IPR029063">
    <property type="entry name" value="SAM-dependent_MTases_sf"/>
</dbReference>
<dbReference type="InterPro" id="IPR001525">
    <property type="entry name" value="C5_MeTfrase"/>
</dbReference>
<dbReference type="PRINTS" id="PR00105">
    <property type="entry name" value="C5METTRFRASE"/>
</dbReference>
<comment type="similarity">
    <text evidence="7">Belongs to the class I-like SAM-binding methyltransferase superfamily. C5-methyltransferase family.</text>
</comment>
<organism evidence="8 9">
    <name type="scientific">Magnetospirillum sulfuroxidans</name>
    <dbReference type="NCBI Taxonomy" id="611300"/>
    <lineage>
        <taxon>Bacteria</taxon>
        <taxon>Pseudomonadati</taxon>
        <taxon>Pseudomonadota</taxon>
        <taxon>Alphaproteobacteria</taxon>
        <taxon>Rhodospirillales</taxon>
        <taxon>Rhodospirillaceae</taxon>
        <taxon>Magnetospirillum</taxon>
    </lineage>
</organism>
<keyword evidence="5" id="KW-0680">Restriction system</keyword>
<feature type="active site" evidence="7">
    <location>
        <position position="116"/>
    </location>
</feature>
<dbReference type="SUPFAM" id="SSF53335">
    <property type="entry name" value="S-adenosyl-L-methionine-dependent methyltransferases"/>
    <property type="match status" value="1"/>
</dbReference>
<dbReference type="PANTHER" id="PTHR10629">
    <property type="entry name" value="CYTOSINE-SPECIFIC METHYLTRANSFERASE"/>
    <property type="match status" value="1"/>
</dbReference>
<accession>A0ABS5IBX4</accession>
<evidence type="ECO:0000256" key="1">
    <source>
        <dbReference type="ARBA" id="ARBA00011975"/>
    </source>
</evidence>
<evidence type="ECO:0000313" key="9">
    <source>
        <dbReference type="Proteomes" id="UP000680714"/>
    </source>
</evidence>
<dbReference type="GO" id="GO:0008168">
    <property type="term" value="F:methyltransferase activity"/>
    <property type="evidence" value="ECO:0007669"/>
    <property type="project" value="UniProtKB-KW"/>
</dbReference>
<evidence type="ECO:0000256" key="6">
    <source>
        <dbReference type="ARBA" id="ARBA00047422"/>
    </source>
</evidence>
<evidence type="ECO:0000256" key="7">
    <source>
        <dbReference type="PROSITE-ProRule" id="PRU01016"/>
    </source>
</evidence>
<keyword evidence="3 7" id="KW-0808">Transferase</keyword>
<name>A0ABS5IBX4_9PROT</name>
<evidence type="ECO:0000256" key="5">
    <source>
        <dbReference type="ARBA" id="ARBA00022747"/>
    </source>
</evidence>
<keyword evidence="9" id="KW-1185">Reference proteome</keyword>
<protein>
    <recommendedName>
        <fullName evidence="1">DNA (cytosine-5-)-methyltransferase</fullName>
        <ecNumber evidence="1">2.1.1.37</ecNumber>
    </recommendedName>
</protein>
<reference evidence="8 9" key="1">
    <citation type="submission" date="2021-04" db="EMBL/GenBank/DDBJ databases">
        <title>Magnetospirillum sulfuroxidans sp. nov., a facultative chemolithoautotrophic sulfur-oxidizing alphaproteobacterium isolated from freshwater sediment and proposals for Paramagetospirillum gen. nov., and Magnetospirillaceae fam. nov.</title>
        <authorList>
            <person name="Koziaeva V."/>
            <person name="Geelhoed J.S."/>
            <person name="Sorokin D.Y."/>
            <person name="Grouzdev D.S."/>
        </authorList>
    </citation>
    <scope>NUCLEOTIDE SEQUENCE [LARGE SCALE GENOMIC DNA]</scope>
    <source>
        <strain evidence="8 9">J10</strain>
    </source>
</reference>
<evidence type="ECO:0000313" key="8">
    <source>
        <dbReference type="EMBL" id="MBR9971809.1"/>
    </source>
</evidence>
<evidence type="ECO:0000256" key="4">
    <source>
        <dbReference type="ARBA" id="ARBA00022691"/>
    </source>
</evidence>
<evidence type="ECO:0000256" key="3">
    <source>
        <dbReference type="ARBA" id="ARBA00022679"/>
    </source>
</evidence>
<dbReference type="Pfam" id="PF00145">
    <property type="entry name" value="DNA_methylase"/>
    <property type="match status" value="1"/>
</dbReference>
<comment type="catalytic activity">
    <reaction evidence="6">
        <text>a 2'-deoxycytidine in DNA + S-adenosyl-L-methionine = a 5-methyl-2'-deoxycytidine in DNA + S-adenosyl-L-homocysteine + H(+)</text>
        <dbReference type="Rhea" id="RHEA:13681"/>
        <dbReference type="Rhea" id="RHEA-COMP:11369"/>
        <dbReference type="Rhea" id="RHEA-COMP:11370"/>
        <dbReference type="ChEBI" id="CHEBI:15378"/>
        <dbReference type="ChEBI" id="CHEBI:57856"/>
        <dbReference type="ChEBI" id="CHEBI:59789"/>
        <dbReference type="ChEBI" id="CHEBI:85452"/>
        <dbReference type="ChEBI" id="CHEBI:85454"/>
        <dbReference type="EC" id="2.1.1.37"/>
    </reaction>
</comment>
<keyword evidence="2 7" id="KW-0489">Methyltransferase</keyword>
<evidence type="ECO:0000256" key="2">
    <source>
        <dbReference type="ARBA" id="ARBA00022603"/>
    </source>
</evidence>
<gene>
    <name evidence="8" type="ORF">KEC16_08780</name>
</gene>
<dbReference type="GO" id="GO:0032259">
    <property type="term" value="P:methylation"/>
    <property type="evidence" value="ECO:0007669"/>
    <property type="project" value="UniProtKB-KW"/>
</dbReference>
<dbReference type="Gene3D" id="3.40.50.150">
    <property type="entry name" value="Vaccinia Virus protein VP39"/>
    <property type="match status" value="1"/>
</dbReference>
<sequence length="177" mass="19675">MSFIDPKKLGTKRPNLFWEMALPDVACRDARPKGVDLFAGAGGFSLGARLAGIDIVAAVEKDKHACTTYEWNLIHSGVANTRLFSEDILKLDPGKFMSEAGLKPGECQVLLGGPPCQGFSAHRLNGSGIDDPRNKLLLRYFEYVRALRPAFFIVENVPGMLWPRHKAYVEEFRRLAI</sequence>
<dbReference type="EC" id="2.1.1.37" evidence="1"/>
<dbReference type="InterPro" id="IPR050390">
    <property type="entry name" value="C5-Methyltransferase"/>
</dbReference>
<dbReference type="PROSITE" id="PS51679">
    <property type="entry name" value="SAM_MT_C5"/>
    <property type="match status" value="1"/>
</dbReference>
<dbReference type="PANTHER" id="PTHR10629:SF52">
    <property type="entry name" value="DNA (CYTOSINE-5)-METHYLTRANSFERASE 1"/>
    <property type="match status" value="1"/>
</dbReference>
<proteinExistence type="inferred from homology"/>
<comment type="caution">
    <text evidence="8">The sequence shown here is derived from an EMBL/GenBank/DDBJ whole genome shotgun (WGS) entry which is preliminary data.</text>
</comment>
<dbReference type="Proteomes" id="UP000680714">
    <property type="component" value="Unassembled WGS sequence"/>
</dbReference>
<keyword evidence="4 7" id="KW-0949">S-adenosyl-L-methionine</keyword>